<evidence type="ECO:0000313" key="9">
    <source>
        <dbReference type="Proteomes" id="UP000324550"/>
    </source>
</evidence>
<dbReference type="PANTHER" id="PTHR43133:SF8">
    <property type="entry name" value="RNA POLYMERASE SIGMA FACTOR HI_1459-RELATED"/>
    <property type="match status" value="1"/>
</dbReference>
<keyword evidence="3" id="KW-0731">Sigma factor</keyword>
<keyword evidence="4" id="KW-0238">DNA-binding</keyword>
<dbReference type="InterPro" id="IPR039425">
    <property type="entry name" value="RNA_pol_sigma-70-like"/>
</dbReference>
<dbReference type="InterPro" id="IPR036388">
    <property type="entry name" value="WH-like_DNA-bd_sf"/>
</dbReference>
<evidence type="ECO:0000313" key="8">
    <source>
        <dbReference type="EMBL" id="TYA54835.1"/>
    </source>
</evidence>
<dbReference type="SUPFAM" id="SSF88659">
    <property type="entry name" value="Sigma3 and sigma4 domains of RNA polymerase sigma factors"/>
    <property type="match status" value="1"/>
</dbReference>
<dbReference type="NCBIfam" id="TIGR02937">
    <property type="entry name" value="sigma70-ECF"/>
    <property type="match status" value="1"/>
</dbReference>
<dbReference type="GO" id="GO:0006352">
    <property type="term" value="P:DNA-templated transcription initiation"/>
    <property type="evidence" value="ECO:0007669"/>
    <property type="project" value="InterPro"/>
</dbReference>
<dbReference type="Pfam" id="PF04542">
    <property type="entry name" value="Sigma70_r2"/>
    <property type="match status" value="1"/>
</dbReference>
<dbReference type="Gene3D" id="1.10.1740.10">
    <property type="match status" value="1"/>
</dbReference>
<feature type="domain" description="RNA polymerase sigma-70 region 2" evidence="6">
    <location>
        <begin position="24"/>
        <end position="91"/>
    </location>
</feature>
<dbReference type="GO" id="GO:0016987">
    <property type="term" value="F:sigma factor activity"/>
    <property type="evidence" value="ECO:0007669"/>
    <property type="project" value="UniProtKB-KW"/>
</dbReference>
<dbReference type="InterPro" id="IPR007627">
    <property type="entry name" value="RNA_pol_sigma70_r2"/>
</dbReference>
<dbReference type="Pfam" id="PF08281">
    <property type="entry name" value="Sigma70_r4_2"/>
    <property type="match status" value="1"/>
</dbReference>
<protein>
    <submittedName>
        <fullName evidence="8">RNA polymerase sigma factor</fullName>
    </submittedName>
</protein>
<keyword evidence="9" id="KW-1185">Reference proteome</keyword>
<evidence type="ECO:0000259" key="6">
    <source>
        <dbReference type="Pfam" id="PF04542"/>
    </source>
</evidence>
<keyword evidence="2" id="KW-0805">Transcription regulation</keyword>
<dbReference type="CDD" id="cd06171">
    <property type="entry name" value="Sigma70_r4"/>
    <property type="match status" value="1"/>
</dbReference>
<feature type="domain" description="RNA polymerase sigma factor 70 region 4 type 2" evidence="7">
    <location>
        <begin position="123"/>
        <end position="175"/>
    </location>
</feature>
<evidence type="ECO:0000256" key="4">
    <source>
        <dbReference type="ARBA" id="ARBA00023125"/>
    </source>
</evidence>
<sequence>MTIKQDQYYIDQVLEGNTNAFTILVDQYKDLVFTLALRMLKNREEAEEVSQDTFIKVFKSLQKFKGDSKFSTWIYKVAYNTCLDRIKRNKRQQQVVAIDEYTEKYVKSIDNALNNMVEEERLLAIQDCINFLPNDDGFLLTLYYFEEQSLAEISNIVGISANHVKVKLYRSRQKLATILKERLEPEMIEYYEREKK</sequence>
<evidence type="ECO:0000256" key="2">
    <source>
        <dbReference type="ARBA" id="ARBA00023015"/>
    </source>
</evidence>
<dbReference type="InterPro" id="IPR013325">
    <property type="entry name" value="RNA_pol_sigma_r2"/>
</dbReference>
<evidence type="ECO:0000256" key="5">
    <source>
        <dbReference type="ARBA" id="ARBA00023163"/>
    </source>
</evidence>
<dbReference type="EMBL" id="VSFC01000043">
    <property type="protein sequence ID" value="TYA54835.1"/>
    <property type="molecule type" value="Genomic_DNA"/>
</dbReference>
<gene>
    <name evidence="8" type="ORF">FVF61_08460</name>
</gene>
<evidence type="ECO:0000256" key="1">
    <source>
        <dbReference type="ARBA" id="ARBA00010641"/>
    </source>
</evidence>
<dbReference type="InterPro" id="IPR013324">
    <property type="entry name" value="RNA_pol_sigma_r3/r4-like"/>
</dbReference>
<evidence type="ECO:0000259" key="7">
    <source>
        <dbReference type="Pfam" id="PF08281"/>
    </source>
</evidence>
<dbReference type="OrthoDB" id="1027298at2"/>
<comment type="similarity">
    <text evidence="1">Belongs to the sigma-70 factor family. ECF subfamily.</text>
</comment>
<dbReference type="InterPro" id="IPR014284">
    <property type="entry name" value="RNA_pol_sigma-70_dom"/>
</dbReference>
<evidence type="ECO:0000256" key="3">
    <source>
        <dbReference type="ARBA" id="ARBA00023082"/>
    </source>
</evidence>
<dbReference type="GO" id="GO:0003677">
    <property type="term" value="F:DNA binding"/>
    <property type="evidence" value="ECO:0007669"/>
    <property type="project" value="UniProtKB-KW"/>
</dbReference>
<organism evidence="8 9">
    <name type="scientific">Formosa maritima</name>
    <dbReference type="NCBI Taxonomy" id="2592046"/>
    <lineage>
        <taxon>Bacteria</taxon>
        <taxon>Pseudomonadati</taxon>
        <taxon>Bacteroidota</taxon>
        <taxon>Flavobacteriia</taxon>
        <taxon>Flavobacteriales</taxon>
        <taxon>Flavobacteriaceae</taxon>
        <taxon>Formosa</taxon>
    </lineage>
</organism>
<comment type="caution">
    <text evidence="8">The sequence shown here is derived from an EMBL/GenBank/DDBJ whole genome shotgun (WGS) entry which is preliminary data.</text>
</comment>
<reference evidence="8 9" key="1">
    <citation type="submission" date="2019-08" db="EMBL/GenBank/DDBJ databases">
        <title>Formosa sediminis sp. nov., isolated from marine sediment.</title>
        <authorList>
            <person name="Cao W.R."/>
        </authorList>
    </citation>
    <scope>NUCLEOTIDE SEQUENCE [LARGE SCALE GENOMIC DNA]</scope>
    <source>
        <strain evidence="8 9">1494</strain>
    </source>
</reference>
<dbReference type="Proteomes" id="UP000324550">
    <property type="component" value="Unassembled WGS sequence"/>
</dbReference>
<dbReference type="SUPFAM" id="SSF88946">
    <property type="entry name" value="Sigma2 domain of RNA polymerase sigma factors"/>
    <property type="match status" value="1"/>
</dbReference>
<dbReference type="PANTHER" id="PTHR43133">
    <property type="entry name" value="RNA POLYMERASE ECF-TYPE SIGMA FACTO"/>
    <property type="match status" value="1"/>
</dbReference>
<dbReference type="InterPro" id="IPR013249">
    <property type="entry name" value="RNA_pol_sigma70_r4_t2"/>
</dbReference>
<dbReference type="AlphaFoldDB" id="A0A5D0G7F1"/>
<name>A0A5D0G7F1_9FLAO</name>
<dbReference type="Gene3D" id="1.10.10.10">
    <property type="entry name" value="Winged helix-like DNA-binding domain superfamily/Winged helix DNA-binding domain"/>
    <property type="match status" value="1"/>
</dbReference>
<accession>A0A5D0G7F1</accession>
<keyword evidence="5" id="KW-0804">Transcription</keyword>
<proteinExistence type="inferred from homology"/>